<keyword evidence="2" id="KW-0472">Membrane</keyword>
<organism evidence="5 6">
    <name type="scientific">Pseudomonas fontis</name>
    <dbReference type="NCBI Taxonomy" id="2942633"/>
    <lineage>
        <taxon>Bacteria</taxon>
        <taxon>Pseudomonadati</taxon>
        <taxon>Pseudomonadota</taxon>
        <taxon>Gammaproteobacteria</taxon>
        <taxon>Pseudomonadales</taxon>
        <taxon>Pseudomonadaceae</taxon>
        <taxon>Pseudomonas</taxon>
    </lineage>
</organism>
<dbReference type="EMBL" id="JAMDGY010000017">
    <property type="protein sequence ID" value="MDD0990196.1"/>
    <property type="molecule type" value="Genomic_DNA"/>
</dbReference>
<evidence type="ECO:0000313" key="6">
    <source>
        <dbReference type="Proteomes" id="UP001148203"/>
    </source>
</evidence>
<dbReference type="Proteomes" id="UP001148203">
    <property type="component" value="Unassembled WGS sequence"/>
</dbReference>
<dbReference type="Gene3D" id="3.55.50.30">
    <property type="match status" value="1"/>
</dbReference>
<sequence>MRQCLARITVLLVVVLTGWLPALAAGPIAFTIPAQPLDQALHAFSQQSGMAVLVDRELTGKRRSMHLHGHFSARAALQRLLEGTGLTAHYSAADAFTVQPIQLEQVKQGTRPNRMSAGNYAQAIQQAVERAMCRSVLARPGNYRAALQVWIDAQGVLVQSRLLASTGNEQRDAAVVESLRALLLERPPPSSMAQPVTLLLRPEGTGTGMDCTHSQGASAA</sequence>
<accession>A0ABT5NPW4</accession>
<proteinExistence type="predicted"/>
<gene>
    <name evidence="5" type="ORF">M5G11_06545</name>
</gene>
<keyword evidence="6" id="KW-1185">Reference proteome</keyword>
<keyword evidence="1" id="KW-0813">Transport</keyword>
<comment type="caution">
    <text evidence="5">The sequence shown here is derived from an EMBL/GenBank/DDBJ whole genome shotgun (WGS) entry which is preliminary data.</text>
</comment>
<dbReference type="Gene3D" id="3.30.1150.10">
    <property type="match status" value="1"/>
</dbReference>
<evidence type="ECO:0000256" key="3">
    <source>
        <dbReference type="ARBA" id="ARBA00023237"/>
    </source>
</evidence>
<dbReference type="InterPro" id="IPR011662">
    <property type="entry name" value="Secretin/TonB_short_N"/>
</dbReference>
<dbReference type="SUPFAM" id="SSF74653">
    <property type="entry name" value="TolA/TonB C-terminal domain"/>
    <property type="match status" value="1"/>
</dbReference>
<evidence type="ECO:0000256" key="2">
    <source>
        <dbReference type="ARBA" id="ARBA00023136"/>
    </source>
</evidence>
<evidence type="ECO:0000256" key="1">
    <source>
        <dbReference type="ARBA" id="ARBA00022448"/>
    </source>
</evidence>
<reference evidence="5 6" key="1">
    <citation type="submission" date="2022-05" db="EMBL/GenBank/DDBJ databases">
        <title>Novel Pseudomonas spp. Isolated from a Rainbow Trout Aquaculture Facility.</title>
        <authorList>
            <person name="Testerman T."/>
            <person name="Graf J."/>
        </authorList>
    </citation>
    <scope>NUCLEOTIDE SEQUENCE [LARGE SCALE GENOMIC DNA]</scope>
    <source>
        <strain evidence="5 6">ID681</strain>
    </source>
</reference>
<dbReference type="RefSeq" id="WP_273911170.1">
    <property type="nucleotide sequence ID" value="NZ_JAMDGX010000038.1"/>
</dbReference>
<evidence type="ECO:0000259" key="4">
    <source>
        <dbReference type="SMART" id="SM00965"/>
    </source>
</evidence>
<evidence type="ECO:0000313" key="5">
    <source>
        <dbReference type="EMBL" id="MDD0990196.1"/>
    </source>
</evidence>
<protein>
    <submittedName>
        <fullName evidence="5">TonB C-terminal domain-containing protein</fullName>
    </submittedName>
</protein>
<keyword evidence="3" id="KW-0998">Cell outer membrane</keyword>
<name>A0ABT5NPW4_9PSED</name>
<dbReference type="SMART" id="SM00965">
    <property type="entry name" value="STN"/>
    <property type="match status" value="1"/>
</dbReference>
<dbReference type="Pfam" id="PF13103">
    <property type="entry name" value="TonB_2"/>
    <property type="match status" value="1"/>
</dbReference>
<feature type="domain" description="Secretin/TonB short N-terminal" evidence="4">
    <location>
        <begin position="50"/>
        <end position="101"/>
    </location>
</feature>